<keyword evidence="2" id="KW-1185">Reference proteome</keyword>
<dbReference type="KEGG" id="vg:23679680"/>
<gene>
    <name evidence="1" type="primary">174</name>
    <name evidence="1" type="ORF">PBI_GAIA_174</name>
</gene>
<protein>
    <submittedName>
        <fullName evidence="1">Uncharacterized protein</fullName>
    </submittedName>
</protein>
<dbReference type="Proteomes" id="UP000027491">
    <property type="component" value="Segment"/>
</dbReference>
<dbReference type="GeneID" id="23679680"/>
<proteinExistence type="predicted"/>
<name>A0A068F8Z9_9CAUD</name>
<reference evidence="1 2" key="1">
    <citation type="submission" date="2014-03" db="EMBL/GenBank/DDBJ databases">
        <authorList>
            <person name="Yoder B.A."/>
            <person name="Colicchio M.A."/>
            <person name="Schafer C.E."/>
            <person name="Abrahim M.R."/>
            <person name="Adkins N.L."/>
            <person name="Burke K.A."/>
            <person name="Churilla B.M."/>
            <person name="Cohen K.L."/>
            <person name="Fasoranti T.O."/>
            <person name="Genkil J.S."/>
            <person name="Kramer Z.J."/>
            <person name="Prout A.K."/>
            <person name="Schwarz A.G."/>
            <person name="Tish M."/>
            <person name="Vispute N."/>
            <person name="Wilkes K.E."/>
            <person name="Williams C.R."/>
            <person name="Xiao X."/>
            <person name="Yu V.J."/>
            <person name="Lapin J.S."/>
            <person name="Ott C.T."/>
            <person name="Walburn T.D."/>
            <person name="Bradley K.W."/>
            <person name="Clarke D.Q."/>
            <person name="Lewis M.F."/>
            <person name="Barker L.P."/>
            <person name="Bailey C."/>
            <person name="Asai D.J."/>
            <person name="Bowman C.A."/>
            <person name="Russell D.A."/>
            <person name="Pope W.H."/>
            <person name="Jacobs-Sera D."/>
            <person name="Hendrix R.W."/>
            <person name="Hatfull G.F."/>
        </authorList>
    </citation>
    <scope>NUCLEOTIDE SEQUENCE [LARGE SCALE GENOMIC DNA]</scope>
</reference>
<evidence type="ECO:0000313" key="2">
    <source>
        <dbReference type="Proteomes" id="UP000027491"/>
    </source>
</evidence>
<dbReference type="EMBL" id="KJ567043">
    <property type="protein sequence ID" value="AID58990.1"/>
    <property type="molecule type" value="Genomic_DNA"/>
</dbReference>
<sequence length="102" mass="11684">MNVSTLPEHDARTEAWLTARSLLESARKLTTDHKGRVREPLPELYWGVLREAELWAALAQADKAVGVDAGDYLTLQRQTEVERRKMMKQEFCNIAQRESEGD</sequence>
<dbReference type="RefSeq" id="YP_009124913.1">
    <property type="nucleotide sequence ID" value="NC_026590.1"/>
</dbReference>
<organism evidence="1 2">
    <name type="scientific">Mycobacterium phage Gaia</name>
    <dbReference type="NCBI Taxonomy" id="1486472"/>
    <lineage>
        <taxon>Viruses</taxon>
        <taxon>Duplodnaviria</taxon>
        <taxon>Heunggongvirae</taxon>
        <taxon>Uroviricota</taxon>
        <taxon>Caudoviricetes</taxon>
        <taxon>Gaiavirus</taxon>
        <taxon>Gaiavirus gaia</taxon>
    </lineage>
</organism>
<accession>A0A068F8Z9</accession>
<evidence type="ECO:0000313" key="1">
    <source>
        <dbReference type="EMBL" id="AID58990.1"/>
    </source>
</evidence>